<keyword evidence="3" id="KW-1185">Reference proteome</keyword>
<feature type="region of interest" description="Disordered" evidence="1">
    <location>
        <begin position="51"/>
        <end position="89"/>
    </location>
</feature>
<dbReference type="AlphaFoldDB" id="A0AAE1K3H0"/>
<comment type="caution">
    <text evidence="2">The sequence shown here is derived from an EMBL/GenBank/DDBJ whole genome shotgun (WGS) entry which is preliminary data.</text>
</comment>
<dbReference type="EMBL" id="JAWXYG010000009">
    <property type="protein sequence ID" value="KAK4262985.1"/>
    <property type="molecule type" value="Genomic_DNA"/>
</dbReference>
<accession>A0AAE1K3H0</accession>
<reference evidence="2" key="1">
    <citation type="submission" date="2023-10" db="EMBL/GenBank/DDBJ databases">
        <title>Chromosome-level genome of the transformable northern wattle, Acacia crassicarpa.</title>
        <authorList>
            <person name="Massaro I."/>
            <person name="Sinha N.R."/>
            <person name="Poethig S."/>
            <person name="Leichty A.R."/>
        </authorList>
    </citation>
    <scope>NUCLEOTIDE SEQUENCE</scope>
    <source>
        <strain evidence="2">Acra3RX</strain>
        <tissue evidence="2">Leaf</tissue>
    </source>
</reference>
<organism evidence="2 3">
    <name type="scientific">Acacia crassicarpa</name>
    <name type="common">northern wattle</name>
    <dbReference type="NCBI Taxonomy" id="499986"/>
    <lineage>
        <taxon>Eukaryota</taxon>
        <taxon>Viridiplantae</taxon>
        <taxon>Streptophyta</taxon>
        <taxon>Embryophyta</taxon>
        <taxon>Tracheophyta</taxon>
        <taxon>Spermatophyta</taxon>
        <taxon>Magnoliopsida</taxon>
        <taxon>eudicotyledons</taxon>
        <taxon>Gunneridae</taxon>
        <taxon>Pentapetalae</taxon>
        <taxon>rosids</taxon>
        <taxon>fabids</taxon>
        <taxon>Fabales</taxon>
        <taxon>Fabaceae</taxon>
        <taxon>Caesalpinioideae</taxon>
        <taxon>mimosoid clade</taxon>
        <taxon>Acacieae</taxon>
        <taxon>Acacia</taxon>
    </lineage>
</organism>
<dbReference type="Proteomes" id="UP001293593">
    <property type="component" value="Unassembled WGS sequence"/>
</dbReference>
<proteinExistence type="predicted"/>
<name>A0AAE1K3H0_9FABA</name>
<sequence>MENRVEQLGKVVDEMQRRQAESTKKLIGVDATANTILDQLGEFRAAFNAINNNQIPERTPPIDPQSEGQGRGGAEETGKNEGPKHHKLELSLLSEEDPLGWIFRLERYFIPMP</sequence>
<evidence type="ECO:0000313" key="2">
    <source>
        <dbReference type="EMBL" id="KAK4262985.1"/>
    </source>
</evidence>
<gene>
    <name evidence="2" type="ORF">QN277_028468</name>
</gene>
<protein>
    <submittedName>
        <fullName evidence="2">Uncharacterized protein</fullName>
    </submittedName>
</protein>
<evidence type="ECO:0000313" key="3">
    <source>
        <dbReference type="Proteomes" id="UP001293593"/>
    </source>
</evidence>
<evidence type="ECO:0000256" key="1">
    <source>
        <dbReference type="SAM" id="MobiDB-lite"/>
    </source>
</evidence>
<feature type="compositionally biased region" description="Basic and acidic residues" evidence="1">
    <location>
        <begin position="73"/>
        <end position="83"/>
    </location>
</feature>